<reference evidence="1 2" key="1">
    <citation type="submission" date="2016-01" db="EMBL/GenBank/DDBJ databases">
        <authorList>
            <person name="Oliw E.H."/>
        </authorList>
    </citation>
    <scope>NUCLEOTIDE SEQUENCE [LARGE SCALE GENOMIC DNA]</scope>
    <source>
        <strain evidence="1">LMG 22029</strain>
    </source>
</reference>
<gene>
    <name evidence="1" type="ORF">AWB64_05045</name>
</gene>
<dbReference type="EMBL" id="FCOC02000021">
    <property type="protein sequence ID" value="SAL47983.1"/>
    <property type="molecule type" value="Genomic_DNA"/>
</dbReference>
<accession>A0A158HV90</accession>
<dbReference type="InterPro" id="IPR021660">
    <property type="entry name" value="DUF3253"/>
</dbReference>
<protein>
    <recommendedName>
        <fullName evidence="3">S-adenosylmethionine tRNA ribosyltransferase</fullName>
    </recommendedName>
</protein>
<sequence length="89" mass="9636">MDDTTIERCMMKLLAERDAGSSICPSDVARALAADEDAWRALMPAVRKVAARLAEAGVVRITRGEDTLSAGEIDHGPIRLRRGRGFVAQ</sequence>
<organism evidence="1 2">
    <name type="scientific">Caballeronia sordidicola</name>
    <name type="common">Burkholderia sordidicola</name>
    <dbReference type="NCBI Taxonomy" id="196367"/>
    <lineage>
        <taxon>Bacteria</taxon>
        <taxon>Pseudomonadati</taxon>
        <taxon>Pseudomonadota</taxon>
        <taxon>Betaproteobacteria</taxon>
        <taxon>Burkholderiales</taxon>
        <taxon>Burkholderiaceae</taxon>
        <taxon>Caballeronia</taxon>
    </lineage>
</organism>
<dbReference type="InterPro" id="IPR036390">
    <property type="entry name" value="WH_DNA-bd_sf"/>
</dbReference>
<dbReference type="SUPFAM" id="SSF46785">
    <property type="entry name" value="Winged helix' DNA-binding domain"/>
    <property type="match status" value="1"/>
</dbReference>
<dbReference type="Pfam" id="PF11625">
    <property type="entry name" value="DUF3253"/>
    <property type="match status" value="1"/>
</dbReference>
<dbReference type="RefSeq" id="WP_060858090.1">
    <property type="nucleotide sequence ID" value="NZ_FCOC02000021.1"/>
</dbReference>
<dbReference type="OrthoDB" id="6183357at2"/>
<evidence type="ECO:0008006" key="3">
    <source>
        <dbReference type="Google" id="ProtNLM"/>
    </source>
</evidence>
<proteinExistence type="predicted"/>
<dbReference type="InterPro" id="IPR036388">
    <property type="entry name" value="WH-like_DNA-bd_sf"/>
</dbReference>
<dbReference type="Proteomes" id="UP000054893">
    <property type="component" value="Unassembled WGS sequence"/>
</dbReference>
<name>A0A158HV90_CABSO</name>
<evidence type="ECO:0000313" key="1">
    <source>
        <dbReference type="EMBL" id="SAL47983.1"/>
    </source>
</evidence>
<dbReference type="Gene3D" id="1.10.10.10">
    <property type="entry name" value="Winged helix-like DNA-binding domain superfamily/Winged helix DNA-binding domain"/>
    <property type="match status" value="1"/>
</dbReference>
<evidence type="ECO:0000313" key="2">
    <source>
        <dbReference type="Proteomes" id="UP000054893"/>
    </source>
</evidence>
<dbReference type="AlphaFoldDB" id="A0A158HV90"/>